<keyword evidence="3 5" id="KW-0697">Rotamase</keyword>
<evidence type="ECO:0000256" key="4">
    <source>
        <dbReference type="ARBA" id="ARBA00023235"/>
    </source>
</evidence>
<evidence type="ECO:0000256" key="2">
    <source>
        <dbReference type="ARBA" id="ARBA00013194"/>
    </source>
</evidence>
<evidence type="ECO:0000256" key="1">
    <source>
        <dbReference type="ARBA" id="ARBA00000971"/>
    </source>
</evidence>
<feature type="compositionally biased region" description="Basic residues" evidence="6">
    <location>
        <begin position="200"/>
        <end position="211"/>
    </location>
</feature>
<dbReference type="OMA" id="PMATCIS"/>
<dbReference type="InterPro" id="IPR001179">
    <property type="entry name" value="PPIase_FKBP_dom"/>
</dbReference>
<feature type="region of interest" description="Disordered" evidence="6">
    <location>
        <begin position="121"/>
        <end position="346"/>
    </location>
</feature>
<dbReference type="PANTHER" id="PTHR43811:SF19">
    <property type="entry name" value="39 KDA FK506-BINDING NUCLEAR PROTEIN"/>
    <property type="match status" value="1"/>
</dbReference>
<dbReference type="STRING" id="1169540.A0A0G4GXA6"/>
<dbReference type="GO" id="GO:0005730">
    <property type="term" value="C:nucleolus"/>
    <property type="evidence" value="ECO:0007669"/>
    <property type="project" value="TreeGrafter"/>
</dbReference>
<dbReference type="PANTHER" id="PTHR43811">
    <property type="entry name" value="FKBP-TYPE PEPTIDYL-PROLYL CIS-TRANS ISOMERASE FKPA"/>
    <property type="match status" value="1"/>
</dbReference>
<name>A0A0G4GXA6_VITBC</name>
<dbReference type="Gene3D" id="3.10.50.40">
    <property type="match status" value="1"/>
</dbReference>
<feature type="compositionally biased region" description="Acidic residues" evidence="6">
    <location>
        <begin position="130"/>
        <end position="153"/>
    </location>
</feature>
<keyword evidence="9" id="KW-1185">Reference proteome</keyword>
<dbReference type="OrthoDB" id="1902587at2759"/>
<sequence length="479" mass="52506">MPKAFWADNVQKGKRNIHTFNGRNLAIKHACLKKGSRGTLLLRAETGDPFMRVLTLTKDQPMATCISVASGEKMELTCEGPSADTQIDLLGCMETVVRDAPPTKREQITNAEAAVIEERMILGIKQENRQDDDDDDDEDEDEDEMDEDDDDDQGQGPGVEVVSEWGPVRVKKEHDAMEEDSEEEEEDDEDDSEEDERIARAKGRAKPKPKPKTAPLAARGRPVVVDSDEDEDENDDDEEEEESAPAVPKAKPKPPTAMVIDSDEDEDEEEDEDDEMEAAPKAKAKAKAKPPAMDEEEEDNKDSDDDEDDDDEEEDESEEERPRAAAAAASASASASASAAAPKAAPRVHIKPELSIYPLEADEGFGQGVRRALLSGVSYEVLRSGRHKMARAGNKVKIRFMGYVGNIGGKKFDGGTTDFRLGCNEVLKGVDSGVKGMFIGERRRLWIPSRLAYGKAGHPPVIPANADLVFDVQLLSVDS</sequence>
<reference evidence="8 9" key="1">
    <citation type="submission" date="2014-11" db="EMBL/GenBank/DDBJ databases">
        <authorList>
            <person name="Zhu J."/>
            <person name="Qi W."/>
            <person name="Song R."/>
        </authorList>
    </citation>
    <scope>NUCLEOTIDE SEQUENCE [LARGE SCALE GENOMIC DNA]</scope>
</reference>
<feature type="compositionally biased region" description="Acidic residues" evidence="6">
    <location>
        <begin position="226"/>
        <end position="243"/>
    </location>
</feature>
<dbReference type="SUPFAM" id="SSF54534">
    <property type="entry name" value="FKBP-like"/>
    <property type="match status" value="1"/>
</dbReference>
<dbReference type="AlphaFoldDB" id="A0A0G4GXA6"/>
<evidence type="ECO:0000256" key="5">
    <source>
        <dbReference type="PROSITE-ProRule" id="PRU00277"/>
    </source>
</evidence>
<dbReference type="EMBL" id="CDMY01000860">
    <property type="protein sequence ID" value="CEM35697.1"/>
    <property type="molecule type" value="Genomic_DNA"/>
</dbReference>
<dbReference type="GO" id="GO:0003755">
    <property type="term" value="F:peptidyl-prolyl cis-trans isomerase activity"/>
    <property type="evidence" value="ECO:0007669"/>
    <property type="project" value="UniProtKB-KW"/>
</dbReference>
<dbReference type="InParanoid" id="A0A0G4GXA6"/>
<evidence type="ECO:0000313" key="9">
    <source>
        <dbReference type="Proteomes" id="UP000041254"/>
    </source>
</evidence>
<gene>
    <name evidence="8" type="ORF">Vbra_568</name>
</gene>
<evidence type="ECO:0000256" key="6">
    <source>
        <dbReference type="SAM" id="MobiDB-lite"/>
    </source>
</evidence>
<feature type="compositionally biased region" description="Acidic residues" evidence="6">
    <location>
        <begin position="176"/>
        <end position="196"/>
    </location>
</feature>
<evidence type="ECO:0000256" key="3">
    <source>
        <dbReference type="ARBA" id="ARBA00023110"/>
    </source>
</evidence>
<feature type="compositionally biased region" description="Acidic residues" evidence="6">
    <location>
        <begin position="293"/>
        <end position="319"/>
    </location>
</feature>
<dbReference type="PROSITE" id="PS50059">
    <property type="entry name" value="FKBP_PPIASE"/>
    <property type="match status" value="1"/>
</dbReference>
<keyword evidence="4 5" id="KW-0413">Isomerase</keyword>
<feature type="compositionally biased region" description="Acidic residues" evidence="6">
    <location>
        <begin position="261"/>
        <end position="277"/>
    </location>
</feature>
<evidence type="ECO:0000313" key="8">
    <source>
        <dbReference type="EMBL" id="CEM35697.1"/>
    </source>
</evidence>
<organism evidence="8 9">
    <name type="scientific">Vitrella brassicaformis (strain CCMP3155)</name>
    <dbReference type="NCBI Taxonomy" id="1169540"/>
    <lineage>
        <taxon>Eukaryota</taxon>
        <taxon>Sar</taxon>
        <taxon>Alveolata</taxon>
        <taxon>Colpodellida</taxon>
        <taxon>Vitrellaceae</taxon>
        <taxon>Vitrella</taxon>
    </lineage>
</organism>
<dbReference type="InterPro" id="IPR046357">
    <property type="entry name" value="PPIase_dom_sf"/>
</dbReference>
<dbReference type="GO" id="GO:0000785">
    <property type="term" value="C:chromatin"/>
    <property type="evidence" value="ECO:0007669"/>
    <property type="project" value="TreeGrafter"/>
</dbReference>
<feature type="domain" description="PPIase FKBP-type" evidence="7">
    <location>
        <begin position="393"/>
        <end position="478"/>
    </location>
</feature>
<evidence type="ECO:0000259" key="7">
    <source>
        <dbReference type="PROSITE" id="PS50059"/>
    </source>
</evidence>
<protein>
    <recommendedName>
        <fullName evidence="2 5">peptidylprolyl isomerase</fullName>
        <ecNumber evidence="2 5">5.2.1.8</ecNumber>
    </recommendedName>
</protein>
<dbReference type="VEuPathDB" id="CryptoDB:Vbra_568"/>
<feature type="compositionally biased region" description="Low complexity" evidence="6">
    <location>
        <begin position="324"/>
        <end position="345"/>
    </location>
</feature>
<dbReference type="EC" id="5.2.1.8" evidence="2 5"/>
<dbReference type="Pfam" id="PF00254">
    <property type="entry name" value="FKBP_C"/>
    <property type="match status" value="1"/>
</dbReference>
<comment type="catalytic activity">
    <reaction evidence="1 5">
        <text>[protein]-peptidylproline (omega=180) = [protein]-peptidylproline (omega=0)</text>
        <dbReference type="Rhea" id="RHEA:16237"/>
        <dbReference type="Rhea" id="RHEA-COMP:10747"/>
        <dbReference type="Rhea" id="RHEA-COMP:10748"/>
        <dbReference type="ChEBI" id="CHEBI:83833"/>
        <dbReference type="ChEBI" id="CHEBI:83834"/>
        <dbReference type="EC" id="5.2.1.8"/>
    </reaction>
</comment>
<proteinExistence type="predicted"/>
<dbReference type="Proteomes" id="UP000041254">
    <property type="component" value="Unassembled WGS sequence"/>
</dbReference>
<accession>A0A0G4GXA6</accession>